<dbReference type="InterPro" id="IPR051619">
    <property type="entry name" value="TypeII_TA_RNase_PINc/VapC"/>
</dbReference>
<dbReference type="PANTHER" id="PTHR35901:SF1">
    <property type="entry name" value="EXONUCLEASE VAPC9"/>
    <property type="match status" value="1"/>
</dbReference>
<dbReference type="CDD" id="cd09873">
    <property type="entry name" value="PIN_Pae0151-like"/>
    <property type="match status" value="1"/>
</dbReference>
<organism evidence="3 4">
    <name type="scientific">Rhizobium freirei PRF 81</name>
    <dbReference type="NCBI Taxonomy" id="363754"/>
    <lineage>
        <taxon>Bacteria</taxon>
        <taxon>Pseudomonadati</taxon>
        <taxon>Pseudomonadota</taxon>
        <taxon>Alphaproteobacteria</taxon>
        <taxon>Hyphomicrobiales</taxon>
        <taxon>Rhizobiaceae</taxon>
        <taxon>Rhizobium/Agrobacterium group</taxon>
        <taxon>Rhizobium</taxon>
    </lineage>
</organism>
<dbReference type="SUPFAM" id="SSF88723">
    <property type="entry name" value="PIN domain-like"/>
    <property type="match status" value="1"/>
</dbReference>
<dbReference type="EMBL" id="AQHN01000095">
    <property type="protein sequence ID" value="ENN83791.1"/>
    <property type="molecule type" value="Genomic_DNA"/>
</dbReference>
<proteinExistence type="predicted"/>
<keyword evidence="3" id="KW-0614">Plasmid</keyword>
<feature type="domain" description="PIN" evidence="2">
    <location>
        <begin position="6"/>
        <end position="123"/>
    </location>
</feature>
<dbReference type="InterPro" id="IPR002716">
    <property type="entry name" value="PIN_dom"/>
</dbReference>
<evidence type="ECO:0000313" key="4">
    <source>
        <dbReference type="Proteomes" id="UP000012429"/>
    </source>
</evidence>
<dbReference type="InterPro" id="IPR029060">
    <property type="entry name" value="PIN-like_dom_sf"/>
</dbReference>
<dbReference type="PATRIC" id="fig|363754.4.peg.6695"/>
<sequence>MTETLVIDASIAVKWVVEEEGTPLALALRRNHLFAAPDLLAAECANILWKKTRRNELTSDEALMASRLLERSNIELLPMRGLLAQASKLAIELGHPAYDCMYICLAASRGWRFVTADERLIRVVSQKAPPQLASLCVTMEQIATGSH</sequence>
<dbReference type="Pfam" id="PF01850">
    <property type="entry name" value="PIN"/>
    <property type="match status" value="1"/>
</dbReference>
<comment type="caution">
    <text evidence="3">The sequence shown here is derived from an EMBL/GenBank/DDBJ whole genome shotgun (WGS) entry which is preliminary data.</text>
</comment>
<dbReference type="RefSeq" id="WP_004129308.1">
    <property type="nucleotide sequence ID" value="NZ_AQHN01000095.1"/>
</dbReference>
<keyword evidence="4" id="KW-1185">Reference proteome</keyword>
<dbReference type="InterPro" id="IPR044153">
    <property type="entry name" value="PIN_Pae0151-like"/>
</dbReference>
<protein>
    <recommendedName>
        <fullName evidence="2">PIN domain-containing protein</fullName>
    </recommendedName>
</protein>
<reference evidence="3 4" key="1">
    <citation type="journal article" date="2012" name="BMC Genomics">
        <title>Genomic basis of broad host range and environmental adaptability of Rhizobium tropici CIAT 899 and Rhizobium sp. PRF 81 which are used in inoculants for common bean (Phaseolus vulgaris L.).</title>
        <authorList>
            <person name="Ormeno-Orrillo E."/>
            <person name="Menna P."/>
            <person name="Almeida L.G."/>
            <person name="Ollero F.J."/>
            <person name="Nicolas M.F."/>
            <person name="Pains Rodrigues E."/>
            <person name="Shigueyoshi Nakatani A."/>
            <person name="Silva Batista J.S."/>
            <person name="Oliveira Chueire L.M."/>
            <person name="Souza R.C."/>
            <person name="Ribeiro Vasconcelos A.T."/>
            <person name="Megias M."/>
            <person name="Hungria M."/>
            <person name="Martinez-Romero E."/>
        </authorList>
    </citation>
    <scope>NUCLEOTIDE SEQUENCE [LARGE SCALE GENOMIC DNA]</scope>
    <source>
        <strain evidence="3 4">PRF 81</strain>
        <plasmid evidence="3">pPRF81a</plasmid>
    </source>
</reference>
<accession>N6USJ4</accession>
<dbReference type="PANTHER" id="PTHR35901">
    <property type="entry name" value="RIBONUCLEASE VAPC3"/>
    <property type="match status" value="1"/>
</dbReference>
<dbReference type="Proteomes" id="UP000012429">
    <property type="component" value="Unassembled WGS sequence"/>
</dbReference>
<evidence type="ECO:0000256" key="1">
    <source>
        <dbReference type="ARBA" id="ARBA00022842"/>
    </source>
</evidence>
<geneLocation type="plasmid" evidence="3">
    <name>pPRF81a</name>
</geneLocation>
<dbReference type="Gene3D" id="3.40.50.1010">
    <property type="entry name" value="5'-nuclease"/>
    <property type="match status" value="1"/>
</dbReference>
<keyword evidence="1" id="KW-0460">Magnesium</keyword>
<gene>
    <name evidence="3" type="ORF">RHSP_41021</name>
</gene>
<name>N6USJ4_9HYPH</name>
<dbReference type="AlphaFoldDB" id="N6USJ4"/>
<dbReference type="OrthoDB" id="1524147at2"/>
<evidence type="ECO:0000259" key="2">
    <source>
        <dbReference type="Pfam" id="PF01850"/>
    </source>
</evidence>
<evidence type="ECO:0000313" key="3">
    <source>
        <dbReference type="EMBL" id="ENN83791.1"/>
    </source>
</evidence>